<evidence type="ECO:0000259" key="1">
    <source>
        <dbReference type="PROSITE" id="PS51833"/>
    </source>
</evidence>
<dbReference type="STRING" id="1286106.MPL1_11153"/>
<protein>
    <submittedName>
        <fullName evidence="2">Signal transduction protein</fullName>
    </submittedName>
</protein>
<dbReference type="Proteomes" id="UP000012019">
    <property type="component" value="Unassembled WGS sequence"/>
</dbReference>
<organism evidence="2 3">
    <name type="scientific">Methylophaga lonarensis MPL</name>
    <dbReference type="NCBI Taxonomy" id="1286106"/>
    <lineage>
        <taxon>Bacteria</taxon>
        <taxon>Pseudomonadati</taxon>
        <taxon>Pseudomonadota</taxon>
        <taxon>Gammaproteobacteria</taxon>
        <taxon>Thiotrichales</taxon>
        <taxon>Piscirickettsiaceae</taxon>
        <taxon>Methylophaga</taxon>
    </lineage>
</organism>
<dbReference type="EMBL" id="APHR01000062">
    <property type="protein sequence ID" value="EMR12270.1"/>
    <property type="molecule type" value="Genomic_DNA"/>
</dbReference>
<evidence type="ECO:0000313" key="2">
    <source>
        <dbReference type="EMBL" id="EMR12270.1"/>
    </source>
</evidence>
<dbReference type="eggNOG" id="COG1639">
    <property type="taxonomic scope" value="Bacteria"/>
</dbReference>
<reference evidence="2 3" key="1">
    <citation type="journal article" date="2013" name="Genome Announc.">
        <title>Draft Genome Sequence of Methylophaga lonarensis MPLT, a Haloalkaliphilic (Non-Methane-Utilizing) Methylotroph.</title>
        <authorList>
            <person name="Shetty S.A."/>
            <person name="Marathe N.P."/>
            <person name="Munot H."/>
            <person name="Antony C.P."/>
            <person name="Dhotre D.P."/>
            <person name="Murrell J.C."/>
            <person name="Shouche Y.S."/>
        </authorList>
    </citation>
    <scope>NUCLEOTIDE SEQUENCE [LARGE SCALE GENOMIC DNA]</scope>
    <source>
        <strain evidence="2 3">MPL</strain>
    </source>
</reference>
<keyword evidence="3" id="KW-1185">Reference proteome</keyword>
<sequence>MSATLENTLPSGFQIPPQPAILQALKNEHAKKMPSMTAFAEIISRDIALAANVLKTVNSAQFGLPNKISDIRSAVVLLGMDAIETLVNFFELRKCLSGKASISLEKFWDQASHTAEMMLMLHAALDMGDDSCPKEDAHSFGLFRDCGIPLMAMKYPDYKQVLQTANNSPERVFTAVENDFYPTDHAVIGYFIAKSWHFPDALIELILRHHDDSFLSDKTVAASQKTLYAMIKLASNILSHVKYQKPDSEWLLASAEALDWLKLSELDYQELHADLAERFAIEFDL</sequence>
<dbReference type="AlphaFoldDB" id="M7PEG5"/>
<dbReference type="InterPro" id="IPR013976">
    <property type="entry name" value="HDOD"/>
</dbReference>
<dbReference type="Gene3D" id="1.10.3210.10">
    <property type="entry name" value="Hypothetical protein af1432"/>
    <property type="match status" value="1"/>
</dbReference>
<comment type="caution">
    <text evidence="2">The sequence shown here is derived from an EMBL/GenBank/DDBJ whole genome shotgun (WGS) entry which is preliminary data.</text>
</comment>
<dbReference type="PROSITE" id="PS51833">
    <property type="entry name" value="HDOD"/>
    <property type="match status" value="1"/>
</dbReference>
<feature type="domain" description="HDOD" evidence="1">
    <location>
        <begin position="15"/>
        <end position="212"/>
    </location>
</feature>
<dbReference type="InterPro" id="IPR052340">
    <property type="entry name" value="RNase_Y/CdgJ"/>
</dbReference>
<dbReference type="PATRIC" id="fig|1286106.3.peg.2230"/>
<dbReference type="PANTHER" id="PTHR33525:SF6">
    <property type="entry name" value="HDOD DOMAIN-CONTAINING PROTEIN"/>
    <property type="match status" value="1"/>
</dbReference>
<gene>
    <name evidence="2" type="ORF">MPL1_11153</name>
</gene>
<evidence type="ECO:0000313" key="3">
    <source>
        <dbReference type="Proteomes" id="UP000012019"/>
    </source>
</evidence>
<dbReference type="SUPFAM" id="SSF109604">
    <property type="entry name" value="HD-domain/PDEase-like"/>
    <property type="match status" value="1"/>
</dbReference>
<dbReference type="OrthoDB" id="5611471at2"/>
<accession>M7PEG5</accession>
<dbReference type="RefSeq" id="WP_009727187.1">
    <property type="nucleotide sequence ID" value="NZ_APHR01000062.1"/>
</dbReference>
<dbReference type="PANTHER" id="PTHR33525">
    <property type="match status" value="1"/>
</dbReference>
<dbReference type="Pfam" id="PF08668">
    <property type="entry name" value="HDOD"/>
    <property type="match status" value="1"/>
</dbReference>
<name>M7PEG5_9GAMM</name>
<proteinExistence type="predicted"/>